<dbReference type="Proteomes" id="UP000014975">
    <property type="component" value="Unassembled WGS sequence"/>
</dbReference>
<dbReference type="RefSeq" id="WP_020887343.1">
    <property type="nucleotide sequence ID" value="NZ_ATHI01000027.1"/>
</dbReference>
<evidence type="ECO:0000313" key="3">
    <source>
        <dbReference type="Proteomes" id="UP000014975"/>
    </source>
</evidence>
<gene>
    <name evidence="2" type="ORF">dsat_0646</name>
</gene>
<dbReference type="AlphaFoldDB" id="S7UES4"/>
<proteinExistence type="predicted"/>
<dbReference type="EMBL" id="ATHI01000027">
    <property type="protein sequence ID" value="EPR32294.1"/>
    <property type="molecule type" value="Genomic_DNA"/>
</dbReference>
<evidence type="ECO:0000313" key="2">
    <source>
        <dbReference type="EMBL" id="EPR32294.1"/>
    </source>
</evidence>
<dbReference type="eggNOG" id="ENOG50343XY">
    <property type="taxonomic scope" value="Bacteria"/>
</dbReference>
<evidence type="ECO:0000256" key="1">
    <source>
        <dbReference type="SAM" id="MobiDB-lite"/>
    </source>
</evidence>
<name>S7UES4_9BACT</name>
<reference evidence="2 3" key="1">
    <citation type="journal article" date="2013" name="Genome Announc.">
        <title>Draft genome sequences for three mercury-methylating, sulfate-reducing bacteria.</title>
        <authorList>
            <person name="Brown S.D."/>
            <person name="Hurt R.A.Jr."/>
            <person name="Gilmour C.C."/>
            <person name="Elias D.A."/>
        </authorList>
    </citation>
    <scope>NUCLEOTIDE SEQUENCE [LARGE SCALE GENOMIC DNA]</scope>
    <source>
        <strain evidence="2 3">DSM 16529</strain>
    </source>
</reference>
<dbReference type="PATRIC" id="fig|1121439.3.peg.2003"/>
<protein>
    <submittedName>
        <fullName evidence="2">Uncharacterized protein</fullName>
    </submittedName>
</protein>
<feature type="compositionally biased region" description="Basic and acidic residues" evidence="1">
    <location>
        <begin position="68"/>
        <end position="79"/>
    </location>
</feature>
<comment type="caution">
    <text evidence="2">The sequence shown here is derived from an EMBL/GenBank/DDBJ whole genome shotgun (WGS) entry which is preliminary data.</text>
</comment>
<keyword evidence="3" id="KW-1185">Reference proteome</keyword>
<organism evidence="2 3">
    <name type="scientific">Alkalidesulfovibrio alkalitolerans DSM 16529</name>
    <dbReference type="NCBI Taxonomy" id="1121439"/>
    <lineage>
        <taxon>Bacteria</taxon>
        <taxon>Pseudomonadati</taxon>
        <taxon>Thermodesulfobacteriota</taxon>
        <taxon>Desulfovibrionia</taxon>
        <taxon>Desulfovibrionales</taxon>
        <taxon>Desulfovibrionaceae</taxon>
        <taxon>Alkalidesulfovibrio</taxon>
    </lineage>
</organism>
<feature type="region of interest" description="Disordered" evidence="1">
    <location>
        <begin position="68"/>
        <end position="90"/>
    </location>
</feature>
<accession>S7UES4</accession>
<sequence length="90" mass="9443">MNENMKIGLFFVLGVAAGALGAVAVSRGNLNLKPALAGLMAGGMELRDKAAAAFERAREEVEDVVAEAEHLRTDKERQPAAKPAPKKAEG</sequence>
<dbReference type="STRING" id="1121439.dsat_0646"/>